<comment type="caution">
    <text evidence="4">The sequence shown here is derived from an EMBL/GenBank/DDBJ whole genome shotgun (WGS) entry which is preliminary data.</text>
</comment>
<evidence type="ECO:0000313" key="4">
    <source>
        <dbReference type="EMBL" id="MBC8541287.1"/>
    </source>
</evidence>
<evidence type="ECO:0000259" key="3">
    <source>
        <dbReference type="Pfam" id="PF17479"/>
    </source>
</evidence>
<dbReference type="InterPro" id="IPR023158">
    <property type="entry name" value="YerB-like_sf"/>
</dbReference>
<feature type="chain" id="PRO_5039642359" evidence="1">
    <location>
        <begin position="23"/>
        <end position="338"/>
    </location>
</feature>
<dbReference type="Pfam" id="PF17479">
    <property type="entry name" value="DUF3048_C"/>
    <property type="match status" value="1"/>
</dbReference>
<dbReference type="Gene3D" id="3.50.90.10">
    <property type="entry name" value="YerB-like"/>
    <property type="match status" value="1"/>
</dbReference>
<feature type="domain" description="DUF3048" evidence="3">
    <location>
        <begin position="214"/>
        <end position="326"/>
    </location>
</feature>
<dbReference type="Pfam" id="PF11258">
    <property type="entry name" value="DUF3048"/>
    <property type="match status" value="1"/>
</dbReference>
<name>A0A926DP67_9FIRM</name>
<dbReference type="InterPro" id="IPR021416">
    <property type="entry name" value="DUF3048_N"/>
</dbReference>
<accession>A0A926DP67</accession>
<sequence>MKKRILLLALAAMMLVSSCGKPKDNPDAQNNLYAVEPEEEVDPFYAEMKEKEHVRPIAVMIDNDSEKARPQIGLENSYLVYEIVVEGQSTRFMALFKDYGLEKIGPVRSSRHYFLDYAMENGAVYGHAGWSPKAAKDISALGIQNINGVLGDGSCFWRDNTYDKTWHNLYTSTVKLSDYAKNKKGYSLETDNKIPDYNKVDTVPEGGEEITKVAIPYAKFYKLNYVYDETAKRYVRYVNGKEHVSQTGEALSAKNIILYQLKNTPLADGENKDRQDLSNLGSGTGYYLSDGKMVKINWSKQSREAKTVYTLEDGSPLMLNPGNTYIQIVPMYATPTFE</sequence>
<reference evidence="4" key="1">
    <citation type="submission" date="2020-08" db="EMBL/GenBank/DDBJ databases">
        <title>Genome public.</title>
        <authorList>
            <person name="Liu C."/>
            <person name="Sun Q."/>
        </authorList>
    </citation>
    <scope>NUCLEOTIDE SEQUENCE</scope>
    <source>
        <strain evidence="4">H8</strain>
    </source>
</reference>
<gene>
    <name evidence="4" type="ORF">H8698_09900</name>
</gene>
<dbReference type="InterPro" id="IPR035328">
    <property type="entry name" value="DUF3048_C"/>
</dbReference>
<keyword evidence="1" id="KW-0732">Signal</keyword>
<evidence type="ECO:0000259" key="2">
    <source>
        <dbReference type="Pfam" id="PF11258"/>
    </source>
</evidence>
<evidence type="ECO:0000256" key="1">
    <source>
        <dbReference type="SAM" id="SignalP"/>
    </source>
</evidence>
<dbReference type="SUPFAM" id="SSF159774">
    <property type="entry name" value="YerB-like"/>
    <property type="match status" value="1"/>
</dbReference>
<dbReference type="Proteomes" id="UP000611762">
    <property type="component" value="Unassembled WGS sequence"/>
</dbReference>
<keyword evidence="5" id="KW-1185">Reference proteome</keyword>
<feature type="domain" description="DUF3048" evidence="2">
    <location>
        <begin position="49"/>
        <end position="183"/>
    </location>
</feature>
<proteinExistence type="predicted"/>
<protein>
    <submittedName>
        <fullName evidence="4">DUF3048 domain-containing protein</fullName>
    </submittedName>
</protein>
<dbReference type="AlphaFoldDB" id="A0A926DP67"/>
<organism evidence="4 5">
    <name type="scientific">Congzhengia minquanensis</name>
    <dbReference type="NCBI Taxonomy" id="2763657"/>
    <lineage>
        <taxon>Bacteria</taxon>
        <taxon>Bacillati</taxon>
        <taxon>Bacillota</taxon>
        <taxon>Clostridia</taxon>
        <taxon>Eubacteriales</taxon>
        <taxon>Oscillospiraceae</taxon>
        <taxon>Congzhengia</taxon>
    </lineage>
</organism>
<dbReference type="RefSeq" id="WP_249313321.1">
    <property type="nucleotide sequence ID" value="NZ_JACRSU010000003.1"/>
</dbReference>
<dbReference type="PROSITE" id="PS51257">
    <property type="entry name" value="PROKAR_LIPOPROTEIN"/>
    <property type="match status" value="1"/>
</dbReference>
<dbReference type="EMBL" id="JACRSU010000003">
    <property type="protein sequence ID" value="MBC8541287.1"/>
    <property type="molecule type" value="Genomic_DNA"/>
</dbReference>
<feature type="signal peptide" evidence="1">
    <location>
        <begin position="1"/>
        <end position="22"/>
    </location>
</feature>
<evidence type="ECO:0000313" key="5">
    <source>
        <dbReference type="Proteomes" id="UP000611762"/>
    </source>
</evidence>